<evidence type="ECO:0000313" key="1">
    <source>
        <dbReference type="Proteomes" id="UP000095283"/>
    </source>
</evidence>
<protein>
    <submittedName>
        <fullName evidence="2">Uncharacterized protein</fullName>
    </submittedName>
</protein>
<sequence>MSIHSSILYDFRMFLHATMVDSSIMDVAYVGLDILDLRKI</sequence>
<organism evidence="1 2">
    <name type="scientific">Heterorhabditis bacteriophora</name>
    <name type="common">Entomopathogenic nematode worm</name>
    <dbReference type="NCBI Taxonomy" id="37862"/>
    <lineage>
        <taxon>Eukaryota</taxon>
        <taxon>Metazoa</taxon>
        <taxon>Ecdysozoa</taxon>
        <taxon>Nematoda</taxon>
        <taxon>Chromadorea</taxon>
        <taxon>Rhabditida</taxon>
        <taxon>Rhabditina</taxon>
        <taxon>Rhabditomorpha</taxon>
        <taxon>Strongyloidea</taxon>
        <taxon>Heterorhabditidae</taxon>
        <taxon>Heterorhabditis</taxon>
    </lineage>
</organism>
<dbReference type="AlphaFoldDB" id="A0A1I7XBZ1"/>
<dbReference type="WBParaSite" id="Hba_15147">
    <property type="protein sequence ID" value="Hba_15147"/>
    <property type="gene ID" value="Hba_15147"/>
</dbReference>
<evidence type="ECO:0000313" key="2">
    <source>
        <dbReference type="WBParaSite" id="Hba_15147"/>
    </source>
</evidence>
<accession>A0A1I7XBZ1</accession>
<proteinExistence type="predicted"/>
<keyword evidence="1" id="KW-1185">Reference proteome</keyword>
<reference evidence="2" key="1">
    <citation type="submission" date="2016-11" db="UniProtKB">
        <authorList>
            <consortium name="WormBaseParasite"/>
        </authorList>
    </citation>
    <scope>IDENTIFICATION</scope>
</reference>
<name>A0A1I7XBZ1_HETBA</name>
<dbReference type="Proteomes" id="UP000095283">
    <property type="component" value="Unplaced"/>
</dbReference>